<dbReference type="PANTHER" id="PTHR33164">
    <property type="entry name" value="TRANSCRIPTIONAL REGULATOR, MARR FAMILY"/>
    <property type="match status" value="1"/>
</dbReference>
<dbReference type="SMART" id="SM00347">
    <property type="entry name" value="HTH_MARR"/>
    <property type="match status" value="1"/>
</dbReference>
<dbReference type="Gene3D" id="1.10.10.10">
    <property type="entry name" value="Winged helix-like DNA-binding domain superfamily/Winged helix DNA-binding domain"/>
    <property type="match status" value="1"/>
</dbReference>
<dbReference type="InterPro" id="IPR036390">
    <property type="entry name" value="WH_DNA-bd_sf"/>
</dbReference>
<dbReference type="SUPFAM" id="SSF46785">
    <property type="entry name" value="Winged helix' DNA-binding domain"/>
    <property type="match status" value="1"/>
</dbReference>
<dbReference type="InterPro" id="IPR039422">
    <property type="entry name" value="MarR/SlyA-like"/>
</dbReference>
<accession>A0A4Q0RUK1</accession>
<protein>
    <submittedName>
        <fullName evidence="5">MarR family transcriptional regulator</fullName>
    </submittedName>
</protein>
<gene>
    <name evidence="5" type="ORF">XH94_36915</name>
</gene>
<comment type="caution">
    <text evidence="5">The sequence shown here is derived from an EMBL/GenBank/DDBJ whole genome shotgun (WGS) entry which is preliminary data.</text>
</comment>
<reference evidence="5 6" key="1">
    <citation type="submission" date="2015-04" db="EMBL/GenBank/DDBJ databases">
        <title>Comparative genomics of rhizobia nodulating Arachis hypogaea in China.</title>
        <authorList>
            <person name="Li Y."/>
        </authorList>
    </citation>
    <scope>NUCLEOTIDE SEQUENCE [LARGE SCALE GENOMIC DNA]</scope>
    <source>
        <strain evidence="5 6">CCBAU 51787</strain>
    </source>
</reference>
<dbReference type="InterPro" id="IPR036388">
    <property type="entry name" value="WH-like_DNA-bd_sf"/>
</dbReference>
<evidence type="ECO:0000313" key="6">
    <source>
        <dbReference type="Proteomes" id="UP000290565"/>
    </source>
</evidence>
<dbReference type="EMBL" id="LBJM01000202">
    <property type="protein sequence ID" value="RXH23171.1"/>
    <property type="molecule type" value="Genomic_DNA"/>
</dbReference>
<name>A0A4Q0RUK1_9BRAD</name>
<keyword evidence="3" id="KW-0804">Transcription</keyword>
<keyword evidence="1" id="KW-0805">Transcription regulation</keyword>
<evidence type="ECO:0000256" key="2">
    <source>
        <dbReference type="ARBA" id="ARBA00023125"/>
    </source>
</evidence>
<dbReference type="InterPro" id="IPR000835">
    <property type="entry name" value="HTH_MarR-typ"/>
</dbReference>
<dbReference type="Pfam" id="PF22381">
    <property type="entry name" value="Staph_reg_Sar_Rot"/>
    <property type="match status" value="1"/>
</dbReference>
<proteinExistence type="predicted"/>
<evidence type="ECO:0000256" key="3">
    <source>
        <dbReference type="ARBA" id="ARBA00023163"/>
    </source>
</evidence>
<dbReference type="GO" id="GO:0003677">
    <property type="term" value="F:DNA binding"/>
    <property type="evidence" value="ECO:0007669"/>
    <property type="project" value="UniProtKB-KW"/>
</dbReference>
<sequence>MPPKLPGLATRLRKEPRVSQDLLRRFTWEIRSIDICLDDLRSYQANALGITGPQMMILMALTELEEDDGVPVNAVAKLMRVESGFITKLSKELESKRFVRRKSDANDARYVLLSLTDIARKSLASIARQQEELERFVFDYLSIQEFAKLAGCLSGLRSRLEKARLHAALNSETD</sequence>
<dbReference type="GO" id="GO:0006950">
    <property type="term" value="P:response to stress"/>
    <property type="evidence" value="ECO:0007669"/>
    <property type="project" value="TreeGrafter"/>
</dbReference>
<feature type="domain" description="HTH marR-type" evidence="4">
    <location>
        <begin position="19"/>
        <end position="158"/>
    </location>
</feature>
<dbReference type="GO" id="GO:0003700">
    <property type="term" value="F:DNA-binding transcription factor activity"/>
    <property type="evidence" value="ECO:0007669"/>
    <property type="project" value="InterPro"/>
</dbReference>
<dbReference type="AlphaFoldDB" id="A0A4Q0RUK1"/>
<keyword evidence="2" id="KW-0238">DNA-binding</keyword>
<evidence type="ECO:0000259" key="4">
    <source>
        <dbReference type="PROSITE" id="PS50995"/>
    </source>
</evidence>
<dbReference type="PROSITE" id="PS50995">
    <property type="entry name" value="HTH_MARR_2"/>
    <property type="match status" value="1"/>
</dbReference>
<evidence type="ECO:0000256" key="1">
    <source>
        <dbReference type="ARBA" id="ARBA00023015"/>
    </source>
</evidence>
<dbReference type="PANTHER" id="PTHR33164:SF101">
    <property type="entry name" value="TRANSCRIPTIONAL REPRESSOR MPRA"/>
    <property type="match status" value="1"/>
</dbReference>
<evidence type="ECO:0000313" key="5">
    <source>
        <dbReference type="EMBL" id="RXH23171.1"/>
    </source>
</evidence>
<dbReference type="InterPro" id="IPR055166">
    <property type="entry name" value="Transc_reg_Sar_Rot_HTH"/>
</dbReference>
<dbReference type="Proteomes" id="UP000290565">
    <property type="component" value="Unassembled WGS sequence"/>
</dbReference>
<organism evidence="5 6">
    <name type="scientific">Bradyrhizobium zhanjiangense</name>
    <dbReference type="NCBI Taxonomy" id="1325107"/>
    <lineage>
        <taxon>Bacteria</taxon>
        <taxon>Pseudomonadati</taxon>
        <taxon>Pseudomonadota</taxon>
        <taxon>Alphaproteobacteria</taxon>
        <taxon>Hyphomicrobiales</taxon>
        <taxon>Nitrobacteraceae</taxon>
        <taxon>Bradyrhizobium</taxon>
    </lineage>
</organism>